<dbReference type="EMBL" id="KI517609">
    <property type="protein sequence ID" value="ESQ37219.1"/>
    <property type="molecule type" value="Genomic_DNA"/>
</dbReference>
<dbReference type="AlphaFoldDB" id="V4L0S0"/>
<reference evidence="1 2" key="1">
    <citation type="journal article" date="2013" name="Front. Plant Sci.">
        <title>The Reference Genome of the Halophytic Plant Eutrema salsugineum.</title>
        <authorList>
            <person name="Yang R."/>
            <person name="Jarvis D.E."/>
            <person name="Chen H."/>
            <person name="Beilstein M.A."/>
            <person name="Grimwood J."/>
            <person name="Jenkins J."/>
            <person name="Shu S."/>
            <person name="Prochnik S."/>
            <person name="Xin M."/>
            <person name="Ma C."/>
            <person name="Schmutz J."/>
            <person name="Wing R.A."/>
            <person name="Mitchell-Olds T."/>
            <person name="Schumaker K.S."/>
            <person name="Wang X."/>
        </authorList>
    </citation>
    <scope>NUCLEOTIDE SEQUENCE [LARGE SCALE GENOMIC DNA]</scope>
</reference>
<proteinExistence type="predicted"/>
<dbReference type="Proteomes" id="UP000030689">
    <property type="component" value="Unassembled WGS sequence"/>
</dbReference>
<evidence type="ECO:0000313" key="2">
    <source>
        <dbReference type="Proteomes" id="UP000030689"/>
    </source>
</evidence>
<evidence type="ECO:0008006" key="3">
    <source>
        <dbReference type="Google" id="ProtNLM"/>
    </source>
</evidence>
<name>V4L0S0_EUTSA</name>
<keyword evidence="2" id="KW-1185">Reference proteome</keyword>
<gene>
    <name evidence="1" type="ORF">EUTSA_v10002985mg</name>
</gene>
<organism evidence="1 2">
    <name type="scientific">Eutrema salsugineum</name>
    <name type="common">Saltwater cress</name>
    <name type="synonym">Sisymbrium salsugineum</name>
    <dbReference type="NCBI Taxonomy" id="72664"/>
    <lineage>
        <taxon>Eukaryota</taxon>
        <taxon>Viridiplantae</taxon>
        <taxon>Streptophyta</taxon>
        <taxon>Embryophyta</taxon>
        <taxon>Tracheophyta</taxon>
        <taxon>Spermatophyta</taxon>
        <taxon>Magnoliopsida</taxon>
        <taxon>eudicotyledons</taxon>
        <taxon>Gunneridae</taxon>
        <taxon>Pentapetalae</taxon>
        <taxon>rosids</taxon>
        <taxon>malvids</taxon>
        <taxon>Brassicales</taxon>
        <taxon>Brassicaceae</taxon>
        <taxon>Eutremeae</taxon>
        <taxon>Eutrema</taxon>
    </lineage>
</organism>
<dbReference type="KEGG" id="eus:EUTSA_v10002985mg"/>
<protein>
    <recommendedName>
        <fullName evidence="3">F-box associated domain-containing protein</fullName>
    </recommendedName>
</protein>
<dbReference type="Gramene" id="ESQ37219">
    <property type="protein sequence ID" value="ESQ37219"/>
    <property type="gene ID" value="EUTSA_v10002985mg"/>
</dbReference>
<sequence>MRPTCKRWNALFKEGFTGMIFHKSAKQPLVLVLKQFRVWSIGVNFKFKGPLDWPKGLYFTIIEVFHYEEALLYTTKDNILMIWNPY</sequence>
<evidence type="ECO:0000313" key="1">
    <source>
        <dbReference type="EMBL" id="ESQ37219.1"/>
    </source>
</evidence>
<accession>V4L0S0</accession>